<comment type="catalytic activity">
    <reaction evidence="16">
        <text>(2E)-tetradecenoyl-CoA + NADPH + H(+) = tetradecanoyl-CoA + NADP(+)</text>
        <dbReference type="Rhea" id="RHEA:44968"/>
        <dbReference type="ChEBI" id="CHEBI:15378"/>
        <dbReference type="ChEBI" id="CHEBI:57385"/>
        <dbReference type="ChEBI" id="CHEBI:57783"/>
        <dbReference type="ChEBI" id="CHEBI:58349"/>
        <dbReference type="ChEBI" id="CHEBI:61405"/>
    </reaction>
    <physiologicalReaction direction="left-to-right" evidence="16">
        <dbReference type="Rhea" id="RHEA:44969"/>
    </physiologicalReaction>
</comment>
<evidence type="ECO:0000256" key="3">
    <source>
        <dbReference type="ARBA" id="ARBA00022516"/>
    </source>
</evidence>
<keyword evidence="6" id="KW-0521">NADP</keyword>
<evidence type="ECO:0000256" key="5">
    <source>
        <dbReference type="ARBA" id="ARBA00022832"/>
    </source>
</evidence>
<dbReference type="SUPFAM" id="SSF51735">
    <property type="entry name" value="NAD(P)-binding Rossmann-fold domains"/>
    <property type="match status" value="1"/>
</dbReference>
<dbReference type="EMBL" id="JAUSUT010000001">
    <property type="protein sequence ID" value="MDQ0381361.1"/>
    <property type="molecule type" value="Genomic_DNA"/>
</dbReference>
<evidence type="ECO:0000256" key="1">
    <source>
        <dbReference type="ARBA" id="ARBA00004275"/>
    </source>
</evidence>
<evidence type="ECO:0000256" key="13">
    <source>
        <dbReference type="ARBA" id="ARBA00038849"/>
    </source>
</evidence>
<evidence type="ECO:0000256" key="6">
    <source>
        <dbReference type="ARBA" id="ARBA00022857"/>
    </source>
</evidence>
<comment type="catalytic activity">
    <reaction evidence="20">
        <text>(2E)-octenoyl-CoA + NADPH + H(+) = octanoyl-CoA + NADP(+)</text>
        <dbReference type="Rhea" id="RHEA:44952"/>
        <dbReference type="ChEBI" id="CHEBI:15378"/>
        <dbReference type="ChEBI" id="CHEBI:57386"/>
        <dbReference type="ChEBI" id="CHEBI:57783"/>
        <dbReference type="ChEBI" id="CHEBI:58349"/>
        <dbReference type="ChEBI" id="CHEBI:62242"/>
    </reaction>
    <physiologicalReaction direction="left-to-right" evidence="20">
        <dbReference type="Rhea" id="RHEA:44953"/>
    </physiologicalReaction>
</comment>
<evidence type="ECO:0000256" key="9">
    <source>
        <dbReference type="ARBA" id="ARBA00023140"/>
    </source>
</evidence>
<evidence type="ECO:0000256" key="11">
    <source>
        <dbReference type="ARBA" id="ARBA00037124"/>
    </source>
</evidence>
<gene>
    <name evidence="21" type="ORF">FB470_005355</name>
</gene>
<dbReference type="Gene3D" id="3.40.50.720">
    <property type="entry name" value="NAD(P)-binding Rossmann-like Domain"/>
    <property type="match status" value="1"/>
</dbReference>
<comment type="function">
    <text evidence="11">Participates in chain elongation of fatty acids. Catalyzes the reduction of trans-2-enoyl-CoAs of varying chain lengths from 6:1 to 16:1, having maximum activity with 10:1 CoA. Has no 2,4-dienoyl-CoA reductase activity.</text>
</comment>
<keyword evidence="5" id="KW-0276">Fatty acid metabolism</keyword>
<evidence type="ECO:0000256" key="14">
    <source>
        <dbReference type="ARBA" id="ARBA00041063"/>
    </source>
</evidence>
<evidence type="ECO:0000256" key="17">
    <source>
        <dbReference type="ARBA" id="ARBA00049108"/>
    </source>
</evidence>
<comment type="catalytic activity">
    <reaction evidence="19">
        <text>(2E)-decenoyl-CoA + NADPH + H(+) = decanoyl-CoA + NADP(+)</text>
        <dbReference type="Rhea" id="RHEA:44960"/>
        <dbReference type="ChEBI" id="CHEBI:15378"/>
        <dbReference type="ChEBI" id="CHEBI:57783"/>
        <dbReference type="ChEBI" id="CHEBI:58349"/>
        <dbReference type="ChEBI" id="CHEBI:61406"/>
        <dbReference type="ChEBI" id="CHEBI:61430"/>
    </reaction>
    <physiologicalReaction direction="left-to-right" evidence="19">
        <dbReference type="Rhea" id="RHEA:44961"/>
    </physiologicalReaction>
</comment>
<evidence type="ECO:0000256" key="20">
    <source>
        <dbReference type="ARBA" id="ARBA00049559"/>
    </source>
</evidence>
<evidence type="ECO:0000256" key="2">
    <source>
        <dbReference type="ARBA" id="ARBA00005189"/>
    </source>
</evidence>
<protein>
    <recommendedName>
        <fullName evidence="14">Peroxisomal trans-2-enoyl-CoA reductase</fullName>
        <ecNumber evidence="13">1.3.1.38</ecNumber>
    </recommendedName>
</protein>
<comment type="subunit">
    <text evidence="12">Interacts with PEX5, probably required to target it into peroxisomes.</text>
</comment>
<comment type="subcellular location">
    <subcellularLocation>
        <location evidence="1">Peroxisome</location>
    </subcellularLocation>
</comment>
<evidence type="ECO:0000256" key="15">
    <source>
        <dbReference type="ARBA" id="ARBA00047570"/>
    </source>
</evidence>
<dbReference type="Pfam" id="PF13561">
    <property type="entry name" value="adh_short_C2"/>
    <property type="match status" value="1"/>
</dbReference>
<dbReference type="InterPro" id="IPR036291">
    <property type="entry name" value="NAD(P)-bd_dom_sf"/>
</dbReference>
<dbReference type="PRINTS" id="PR00080">
    <property type="entry name" value="SDRFAMILY"/>
</dbReference>
<comment type="catalytic activity">
    <reaction evidence="18">
        <text>a (2E)-enoyl-CoA + NADPH + H(+) = a 2,3-saturated acyl-CoA + NADP(+)</text>
        <dbReference type="Rhea" id="RHEA:33763"/>
        <dbReference type="ChEBI" id="CHEBI:15378"/>
        <dbReference type="ChEBI" id="CHEBI:57783"/>
        <dbReference type="ChEBI" id="CHEBI:58349"/>
        <dbReference type="ChEBI" id="CHEBI:58856"/>
        <dbReference type="ChEBI" id="CHEBI:65111"/>
        <dbReference type="EC" id="1.3.1.38"/>
    </reaction>
    <physiologicalReaction direction="left-to-right" evidence="18">
        <dbReference type="Rhea" id="RHEA:33764"/>
    </physiologicalReaction>
</comment>
<dbReference type="EC" id="1.3.1.38" evidence="13"/>
<proteinExistence type="predicted"/>
<evidence type="ECO:0000256" key="19">
    <source>
        <dbReference type="ARBA" id="ARBA00049386"/>
    </source>
</evidence>
<keyword evidence="22" id="KW-1185">Reference proteome</keyword>
<dbReference type="PRINTS" id="PR00081">
    <property type="entry name" value="GDHRDH"/>
</dbReference>
<dbReference type="PANTHER" id="PTHR24317">
    <property type="entry name" value="PEROXISOMAL TRANS-2-ENOYL-COA REDUCTASE"/>
    <property type="match status" value="1"/>
</dbReference>
<keyword evidence="10" id="KW-0275">Fatty acid biosynthesis</keyword>
<reference evidence="21 22" key="1">
    <citation type="submission" date="2023-07" db="EMBL/GenBank/DDBJ databases">
        <title>Sequencing the genomes of 1000 actinobacteria strains.</title>
        <authorList>
            <person name="Klenk H.-P."/>
        </authorList>
    </citation>
    <scope>NUCLEOTIDE SEQUENCE [LARGE SCALE GENOMIC DNA]</scope>
    <source>
        <strain evidence="21 22">DSM 45805</strain>
    </source>
</reference>
<evidence type="ECO:0000313" key="21">
    <source>
        <dbReference type="EMBL" id="MDQ0381361.1"/>
    </source>
</evidence>
<dbReference type="RefSeq" id="WP_306995978.1">
    <property type="nucleotide sequence ID" value="NZ_JAUSUT010000001.1"/>
</dbReference>
<comment type="catalytic activity">
    <reaction evidence="15">
        <text>(2E)-dodecenoyl-CoA + NADPH + H(+) = dodecanoyl-CoA + NADP(+)</text>
        <dbReference type="Rhea" id="RHEA:44964"/>
        <dbReference type="ChEBI" id="CHEBI:15378"/>
        <dbReference type="ChEBI" id="CHEBI:57330"/>
        <dbReference type="ChEBI" id="CHEBI:57375"/>
        <dbReference type="ChEBI" id="CHEBI:57783"/>
        <dbReference type="ChEBI" id="CHEBI:58349"/>
    </reaction>
    <physiologicalReaction direction="left-to-right" evidence="15">
        <dbReference type="Rhea" id="RHEA:44965"/>
    </physiologicalReaction>
</comment>
<evidence type="ECO:0000256" key="7">
    <source>
        <dbReference type="ARBA" id="ARBA00023002"/>
    </source>
</evidence>
<evidence type="ECO:0000256" key="18">
    <source>
        <dbReference type="ARBA" id="ARBA00049251"/>
    </source>
</evidence>
<dbReference type="InterPro" id="IPR052388">
    <property type="entry name" value="Peroxisomal_t2-enoyl-CoA_red"/>
</dbReference>
<comment type="caution">
    <text evidence="21">The sequence shown here is derived from an EMBL/GenBank/DDBJ whole genome shotgun (WGS) entry which is preliminary data.</text>
</comment>
<keyword evidence="9" id="KW-0576">Peroxisome</keyword>
<evidence type="ECO:0000256" key="12">
    <source>
        <dbReference type="ARBA" id="ARBA00038622"/>
    </source>
</evidence>
<evidence type="ECO:0000313" key="22">
    <source>
        <dbReference type="Proteomes" id="UP001229651"/>
    </source>
</evidence>
<keyword evidence="8" id="KW-0443">Lipid metabolism</keyword>
<keyword evidence="7" id="KW-0560">Oxidoreductase</keyword>
<keyword evidence="3" id="KW-0444">Lipid biosynthesis</keyword>
<evidence type="ECO:0000256" key="4">
    <source>
        <dbReference type="ARBA" id="ARBA00022553"/>
    </source>
</evidence>
<sequence>MTATKGTRVLAPGTLDGLSALVTGAGSGIGRAVTVRLAELGAHVTGIGRHEDTLAATGELVDSGAYDYHVCDVRDLDAVSAVVADTGRRHGLGLLVNNAGGQFFARADDISPGGWRSVLDLNLTSVFHITKAAHPFLAASRGAVVNISLSGVERGGMGMAHSIAARAGVLGLTRTLALEWAAEGIRLNCLGPGTVLTHALSDEASEHVLGNLVDRATPMRTPTPPEDVAELVAFLASPAGALMTGQLLQIDGGAHLGPGLHMLPEAYR</sequence>
<organism evidence="21 22">
    <name type="scientific">Amycolatopsis thermophila</name>
    <dbReference type="NCBI Taxonomy" id="206084"/>
    <lineage>
        <taxon>Bacteria</taxon>
        <taxon>Bacillati</taxon>
        <taxon>Actinomycetota</taxon>
        <taxon>Actinomycetes</taxon>
        <taxon>Pseudonocardiales</taxon>
        <taxon>Pseudonocardiaceae</taxon>
        <taxon>Amycolatopsis</taxon>
    </lineage>
</organism>
<comment type="pathway">
    <text evidence="2">Lipid metabolism.</text>
</comment>
<dbReference type="Proteomes" id="UP001229651">
    <property type="component" value="Unassembled WGS sequence"/>
</dbReference>
<comment type="catalytic activity">
    <reaction evidence="17">
        <text>(2E)-hexenoyl-CoA + NADPH + H(+) = hexanoyl-CoA + NADP(+)</text>
        <dbReference type="Rhea" id="RHEA:44956"/>
        <dbReference type="ChEBI" id="CHEBI:15378"/>
        <dbReference type="ChEBI" id="CHEBI:57783"/>
        <dbReference type="ChEBI" id="CHEBI:58349"/>
        <dbReference type="ChEBI" id="CHEBI:62077"/>
        <dbReference type="ChEBI" id="CHEBI:62620"/>
    </reaction>
    <physiologicalReaction direction="left-to-right" evidence="17">
        <dbReference type="Rhea" id="RHEA:44957"/>
    </physiologicalReaction>
</comment>
<accession>A0ABU0F1B1</accession>
<name>A0ABU0F1B1_9PSEU</name>
<keyword evidence="4" id="KW-0597">Phosphoprotein</keyword>
<evidence type="ECO:0000256" key="10">
    <source>
        <dbReference type="ARBA" id="ARBA00023160"/>
    </source>
</evidence>
<evidence type="ECO:0000256" key="8">
    <source>
        <dbReference type="ARBA" id="ARBA00023098"/>
    </source>
</evidence>
<evidence type="ECO:0000256" key="16">
    <source>
        <dbReference type="ARBA" id="ARBA00048686"/>
    </source>
</evidence>
<dbReference type="InterPro" id="IPR002347">
    <property type="entry name" value="SDR_fam"/>
</dbReference>
<dbReference type="PANTHER" id="PTHR24317:SF7">
    <property type="entry name" value="PEROXISOMAL TRANS-2-ENOYL-COA REDUCTASE"/>
    <property type="match status" value="1"/>
</dbReference>